<protein>
    <submittedName>
        <fullName evidence="4">Glycosyltransferase</fullName>
    </submittedName>
</protein>
<evidence type="ECO:0000313" key="5">
    <source>
        <dbReference type="Proteomes" id="UP000646053"/>
    </source>
</evidence>
<dbReference type="GO" id="GO:0009103">
    <property type="term" value="P:lipopolysaccharide biosynthetic process"/>
    <property type="evidence" value="ECO:0007669"/>
    <property type="project" value="TreeGrafter"/>
</dbReference>
<dbReference type="AlphaFoldDB" id="A0A8J7Z124"/>
<dbReference type="Gene3D" id="3.40.50.2000">
    <property type="entry name" value="Glycogen Phosphorylase B"/>
    <property type="match status" value="2"/>
</dbReference>
<organism evidence="4 5">
    <name type="scientific">Myxacorys almedinensis A</name>
    <dbReference type="NCBI Taxonomy" id="2690445"/>
    <lineage>
        <taxon>Bacteria</taxon>
        <taxon>Bacillati</taxon>
        <taxon>Cyanobacteriota</taxon>
        <taxon>Cyanophyceae</taxon>
        <taxon>Leptolyngbyales</taxon>
        <taxon>Leptolyngbyaceae</taxon>
        <taxon>Myxacorys</taxon>
        <taxon>Myxacorys almedinensis</taxon>
    </lineage>
</organism>
<dbReference type="Pfam" id="PF00534">
    <property type="entry name" value="Glycos_transf_1"/>
    <property type="match status" value="1"/>
</dbReference>
<dbReference type="Proteomes" id="UP000646053">
    <property type="component" value="Unassembled WGS sequence"/>
</dbReference>
<dbReference type="PANTHER" id="PTHR46401:SF2">
    <property type="entry name" value="GLYCOSYLTRANSFERASE WBBK-RELATED"/>
    <property type="match status" value="1"/>
</dbReference>
<name>A0A8J7Z124_9CYAN</name>
<evidence type="ECO:0000256" key="1">
    <source>
        <dbReference type="ARBA" id="ARBA00022679"/>
    </source>
</evidence>
<feature type="domain" description="Glycosyltransferase subfamily 4-like N-terminal" evidence="3">
    <location>
        <begin position="15"/>
        <end position="177"/>
    </location>
</feature>
<keyword evidence="1" id="KW-0808">Transferase</keyword>
<keyword evidence="5" id="KW-1185">Reference proteome</keyword>
<dbReference type="InterPro" id="IPR001296">
    <property type="entry name" value="Glyco_trans_1"/>
</dbReference>
<comment type="caution">
    <text evidence="4">The sequence shown here is derived from an EMBL/GenBank/DDBJ whole genome shotgun (WGS) entry which is preliminary data.</text>
</comment>
<evidence type="ECO:0000259" key="2">
    <source>
        <dbReference type="Pfam" id="PF00534"/>
    </source>
</evidence>
<reference evidence="4" key="1">
    <citation type="submission" date="2019-12" db="EMBL/GenBank/DDBJ databases">
        <title>High-Quality draft genome sequences of three cyanobacteria isolated from the limestone walls of the Old Cathedral of Coimbra.</title>
        <authorList>
            <person name="Tiago I."/>
            <person name="Soares F."/>
            <person name="Portugal A."/>
        </authorList>
    </citation>
    <scope>NUCLEOTIDE SEQUENCE</scope>
    <source>
        <strain evidence="4">A</strain>
    </source>
</reference>
<dbReference type="PANTHER" id="PTHR46401">
    <property type="entry name" value="GLYCOSYLTRANSFERASE WBBK-RELATED"/>
    <property type="match status" value="1"/>
</dbReference>
<dbReference type="RefSeq" id="WP_162421712.1">
    <property type="nucleotide sequence ID" value="NZ_WVIE01000002.1"/>
</dbReference>
<dbReference type="EMBL" id="WVIE01000002">
    <property type="protein sequence ID" value="NDJ16216.1"/>
    <property type="molecule type" value="Genomic_DNA"/>
</dbReference>
<dbReference type="InterPro" id="IPR028098">
    <property type="entry name" value="Glyco_trans_4-like_N"/>
</dbReference>
<dbReference type="SUPFAM" id="SSF53756">
    <property type="entry name" value="UDP-Glycosyltransferase/glycogen phosphorylase"/>
    <property type="match status" value="1"/>
</dbReference>
<accession>A0A8J7Z124</accession>
<sequence>MKSYVLVMGDFVKTGGMDRANYALADYLARQGAELHLVAHRVATTLLNYPNVQWHRVPKIANSDFLGGFLLNWVGQTWARRITAQGGRVLVNGGNCQWSDVNWVHYVHAAYKPTSRVSVLRQVKTVIAHYCFLQSEKRTLRKAKIVLANSARTQHDLVNSGLASPSVIHPVCYGIDPSIFYPVTPNAQRALRQQLGWALDRLVVVFIGALGDRRKGFDTVFEAWQQLCTDPTWNADLVVIGQGAELAQWQQRSHQVGLSDRIQFLGFRQDVPDLLQASDCLVAPTRYEAYGLGVHEALCCGIPAIVSANAGVAEQYPEELKELLLSDPNNVNNLVNRFQHWKRNRQVYRKIIIDMLCQKMRSHTWDGMAKAIIEAIA</sequence>
<evidence type="ECO:0000259" key="3">
    <source>
        <dbReference type="Pfam" id="PF13439"/>
    </source>
</evidence>
<dbReference type="GO" id="GO:0016757">
    <property type="term" value="F:glycosyltransferase activity"/>
    <property type="evidence" value="ECO:0007669"/>
    <property type="project" value="InterPro"/>
</dbReference>
<proteinExistence type="predicted"/>
<dbReference type="CDD" id="cd03801">
    <property type="entry name" value="GT4_PimA-like"/>
    <property type="match status" value="1"/>
</dbReference>
<dbReference type="Pfam" id="PF13439">
    <property type="entry name" value="Glyco_transf_4"/>
    <property type="match status" value="1"/>
</dbReference>
<feature type="domain" description="Glycosyl transferase family 1" evidence="2">
    <location>
        <begin position="189"/>
        <end position="351"/>
    </location>
</feature>
<gene>
    <name evidence="4" type="ORF">GS601_02745</name>
</gene>
<evidence type="ECO:0000313" key="4">
    <source>
        <dbReference type="EMBL" id="NDJ16216.1"/>
    </source>
</evidence>